<dbReference type="InterPro" id="IPR000180">
    <property type="entry name" value="Dipep_AS"/>
</dbReference>
<reference evidence="2" key="1">
    <citation type="submission" date="2015-10" db="EMBL/GenBank/DDBJ databases">
        <title>EvidentialGene: Evidence-directed Construction of Complete mRNA Transcriptomes without Genomes.</title>
        <authorList>
            <person name="Gilbert D.G."/>
        </authorList>
    </citation>
    <scope>NUCLEOTIDE SEQUENCE</scope>
</reference>
<dbReference type="PANTHER" id="PTHR10443:SF12">
    <property type="entry name" value="DIPEPTIDASE"/>
    <property type="match status" value="1"/>
</dbReference>
<dbReference type="InterPro" id="IPR008257">
    <property type="entry name" value="Pept_M19"/>
</dbReference>
<keyword evidence="1" id="KW-0336">GPI-anchor</keyword>
<keyword evidence="1" id="KW-0482">Metalloprotease</keyword>
<dbReference type="PANTHER" id="PTHR10443">
    <property type="entry name" value="MICROSOMAL DIPEPTIDASE"/>
    <property type="match status" value="1"/>
</dbReference>
<accession>A0A0P6DUB6</accession>
<name>A0A0P6DUB6_9CRUS</name>
<keyword evidence="1" id="KW-0224">Dipeptidase</keyword>
<dbReference type="Pfam" id="PF01244">
    <property type="entry name" value="Peptidase_M19"/>
    <property type="match status" value="1"/>
</dbReference>
<dbReference type="SUPFAM" id="SSF51556">
    <property type="entry name" value="Metallo-dependent hydrolases"/>
    <property type="match status" value="1"/>
</dbReference>
<proteinExistence type="inferred from homology"/>
<keyword evidence="1" id="KW-0378">Hydrolase</keyword>
<keyword evidence="1" id="KW-0472">Membrane</keyword>
<dbReference type="EC" id="3.4.13.19" evidence="1"/>
<dbReference type="CDD" id="cd01301">
    <property type="entry name" value="rDP_like"/>
    <property type="match status" value="1"/>
</dbReference>
<dbReference type="Gene3D" id="3.20.20.140">
    <property type="entry name" value="Metal-dependent hydrolases"/>
    <property type="match status" value="1"/>
</dbReference>
<keyword evidence="1" id="KW-0732">Signal</keyword>
<dbReference type="GO" id="GO:0070573">
    <property type="term" value="F:metallodipeptidase activity"/>
    <property type="evidence" value="ECO:0007669"/>
    <property type="project" value="InterPro"/>
</dbReference>
<evidence type="ECO:0000313" key="2">
    <source>
        <dbReference type="EMBL" id="JAN22484.1"/>
    </source>
</evidence>
<comment type="similarity">
    <text evidence="1">Belongs to the metallo-dependent hydrolases superfamily. Peptidase M19 family.</text>
</comment>
<keyword evidence="1" id="KW-0862">Zinc</keyword>
<dbReference type="GO" id="GO:0006508">
    <property type="term" value="P:proteolysis"/>
    <property type="evidence" value="ECO:0007669"/>
    <property type="project" value="UniProtKB-KW"/>
</dbReference>
<keyword evidence="1" id="KW-0325">Glycoprotein</keyword>
<keyword evidence="1" id="KW-0645">Protease</keyword>
<comment type="catalytic activity">
    <reaction evidence="1">
        <text>an L-aminoacyl-L-amino acid + H2O = 2 an L-alpha-amino acid</text>
        <dbReference type="Rhea" id="RHEA:48940"/>
        <dbReference type="ChEBI" id="CHEBI:15377"/>
        <dbReference type="ChEBI" id="CHEBI:59869"/>
        <dbReference type="ChEBI" id="CHEBI:77460"/>
        <dbReference type="EC" id="3.4.13.19"/>
    </reaction>
</comment>
<keyword evidence="1" id="KW-0449">Lipoprotein</keyword>
<dbReference type="GO" id="GO:0098552">
    <property type="term" value="C:side of membrane"/>
    <property type="evidence" value="ECO:0007669"/>
    <property type="project" value="UniProtKB-KW"/>
</dbReference>
<protein>
    <recommendedName>
        <fullName evidence="1">Dipeptidase</fullName>
        <ecNumber evidence="1">3.4.13.19</ecNumber>
    </recommendedName>
</protein>
<organism evidence="2">
    <name type="scientific">Daphnia magna</name>
    <dbReference type="NCBI Taxonomy" id="35525"/>
    <lineage>
        <taxon>Eukaryota</taxon>
        <taxon>Metazoa</taxon>
        <taxon>Ecdysozoa</taxon>
        <taxon>Arthropoda</taxon>
        <taxon>Crustacea</taxon>
        <taxon>Branchiopoda</taxon>
        <taxon>Diplostraca</taxon>
        <taxon>Cladocera</taxon>
        <taxon>Anomopoda</taxon>
        <taxon>Daphniidae</taxon>
        <taxon>Daphnia</taxon>
    </lineage>
</organism>
<feature type="signal peptide" evidence="1">
    <location>
        <begin position="1"/>
        <end position="19"/>
    </location>
</feature>
<dbReference type="PROSITE" id="PS00869">
    <property type="entry name" value="RENAL_DIPEPTIDASE_1"/>
    <property type="match status" value="1"/>
</dbReference>
<comment type="subcellular location">
    <subcellularLocation>
        <location evidence="1">Membrane</location>
        <topology evidence="1">Lipid-anchor</topology>
        <topology evidence="1">GPI-anchor</topology>
    </subcellularLocation>
</comment>
<dbReference type="GO" id="GO:0046872">
    <property type="term" value="F:metal ion binding"/>
    <property type="evidence" value="ECO:0007669"/>
    <property type="project" value="UniProtKB-UniRule"/>
</dbReference>
<keyword evidence="1" id="KW-1015">Disulfide bond</keyword>
<dbReference type="InterPro" id="IPR032466">
    <property type="entry name" value="Metal_Hydrolase"/>
</dbReference>
<dbReference type="PROSITE" id="PS51365">
    <property type="entry name" value="RENAL_DIPEPTIDASE_2"/>
    <property type="match status" value="1"/>
</dbReference>
<feature type="chain" id="PRO_5007355720" description="Dipeptidase" evidence="1">
    <location>
        <begin position="20"/>
        <end position="313"/>
    </location>
</feature>
<keyword evidence="1" id="KW-0479">Metal-binding</keyword>
<evidence type="ECO:0000256" key="1">
    <source>
        <dbReference type="RuleBase" id="RU341113"/>
    </source>
</evidence>
<dbReference type="OrthoDB" id="445695at2759"/>
<sequence>MKLYFILLTLLIATEKIHSSRYHRSVDPLAYKNYLPKANAILDRVPLIDGHNDLPWTLRNYANNQVGILNITDLTNVEPWASSSSSHTDVIRLRQGKVGAQFWAAYVGCTTQYKDAVTKTWEQIDVVHRLVDANPDTFEFVTSAQGIEDAFRRGKIGSLIGVEGGHSIDSSLSVLRMMYDMGVRYMTLTHACPTPWADNSQLDNAGGVPVSNGLSAFGKIVVKEMNRLGMLLDLSHISRKTMKDALETSVAPVIFSHSSAYSVCNNTRNVPDDVLRLVAQKKGVVMVNFYSDFVTCGISKATIEDVASKNALF</sequence>
<comment type="subunit">
    <text evidence="1">Homodimer; disulfide-linked.</text>
</comment>
<dbReference type="EMBL" id="GDIQ01072253">
    <property type="protein sequence ID" value="JAN22484.1"/>
    <property type="molecule type" value="Transcribed_RNA"/>
</dbReference>
<dbReference type="EMBL" id="GDIQ01042261">
    <property type="protein sequence ID" value="JAN52476.1"/>
    <property type="molecule type" value="Transcribed_RNA"/>
</dbReference>
<comment type="cofactor">
    <cofactor evidence="1">
        <name>Zn(2+)</name>
        <dbReference type="ChEBI" id="CHEBI:29105"/>
    </cofactor>
</comment>
<dbReference type="AlphaFoldDB" id="A0A0P6DUB6"/>